<sequence length="329" mass="35806">MALMENVLLWFLIYSFVGWIYESILVSVMERHVVNRGFLIGPLCPIYGTGAVACVLLLGRIDNPVLLFVVCALGASALEYLTSVAMEWAFHARWWDYSNFRFNINGRICLWGALVFGVGGVVINHVIQPRVASLTAMIPPDARGWLCFVLLVLLLIDIVVSVASAADLEHAVAGFTQTVQEYASRAGDSWHWGRDAISHRVRDWGDASRVILTRLRQTAARMLSRPQRRMIEAFPKLRLQSADEGVIDTVRDILQSTPARIDDQVRRDGAASTEMTSTEVTSTEVSSTDVAPTEASADAAAAVCSYASAAASAAGSAKRDDRGCAGGSR</sequence>
<keyword evidence="4" id="KW-1185">Reference proteome</keyword>
<evidence type="ECO:0000256" key="1">
    <source>
        <dbReference type="SAM" id="MobiDB-lite"/>
    </source>
</evidence>
<name>A0A5N5RNV2_9BIFI</name>
<organism evidence="3 4">
    <name type="scientific">Bifidobacterium jacchi</name>
    <dbReference type="NCBI Taxonomy" id="2490545"/>
    <lineage>
        <taxon>Bacteria</taxon>
        <taxon>Bacillati</taxon>
        <taxon>Actinomycetota</taxon>
        <taxon>Actinomycetes</taxon>
        <taxon>Bifidobacteriales</taxon>
        <taxon>Bifidobacteriaceae</taxon>
        <taxon>Bifidobacterium</taxon>
    </lineage>
</organism>
<feature type="transmembrane region" description="Helical" evidence="2">
    <location>
        <begin position="104"/>
        <end position="123"/>
    </location>
</feature>
<dbReference type="OrthoDB" id="9789229at2"/>
<dbReference type="AlphaFoldDB" id="A0A5N5RNV2"/>
<evidence type="ECO:0000313" key="3">
    <source>
        <dbReference type="EMBL" id="KAB5608763.1"/>
    </source>
</evidence>
<gene>
    <name evidence="3" type="ORF">EHS19_00590</name>
</gene>
<evidence type="ECO:0000256" key="2">
    <source>
        <dbReference type="SAM" id="Phobius"/>
    </source>
</evidence>
<feature type="transmembrane region" description="Helical" evidence="2">
    <location>
        <begin position="144"/>
        <end position="166"/>
    </location>
</feature>
<keyword evidence="2" id="KW-0812">Transmembrane</keyword>
<evidence type="ECO:0000313" key="4">
    <source>
        <dbReference type="Proteomes" id="UP000326336"/>
    </source>
</evidence>
<dbReference type="EMBL" id="RQSP01000001">
    <property type="protein sequence ID" value="KAB5608763.1"/>
    <property type="molecule type" value="Genomic_DNA"/>
</dbReference>
<feature type="transmembrane region" description="Helical" evidence="2">
    <location>
        <begin position="65"/>
        <end position="84"/>
    </location>
</feature>
<protein>
    <recommendedName>
        <fullName evidence="5">ABC transporter permease</fullName>
    </recommendedName>
</protein>
<feature type="transmembrane region" description="Helical" evidence="2">
    <location>
        <begin position="38"/>
        <end position="58"/>
    </location>
</feature>
<feature type="region of interest" description="Disordered" evidence="1">
    <location>
        <begin position="264"/>
        <end position="290"/>
    </location>
</feature>
<comment type="caution">
    <text evidence="3">The sequence shown here is derived from an EMBL/GenBank/DDBJ whole genome shotgun (WGS) entry which is preliminary data.</text>
</comment>
<dbReference type="Pfam" id="PF06541">
    <property type="entry name" value="ABC_trans_CmpB"/>
    <property type="match status" value="1"/>
</dbReference>
<proteinExistence type="predicted"/>
<keyword evidence="2" id="KW-0472">Membrane</keyword>
<evidence type="ECO:0008006" key="5">
    <source>
        <dbReference type="Google" id="ProtNLM"/>
    </source>
</evidence>
<dbReference type="InterPro" id="IPR010540">
    <property type="entry name" value="CmpB_TMEM229"/>
</dbReference>
<accession>A0A5N5RNV2</accession>
<feature type="compositionally biased region" description="Low complexity" evidence="1">
    <location>
        <begin position="270"/>
        <end position="290"/>
    </location>
</feature>
<dbReference type="RefSeq" id="WP_151915853.1">
    <property type="nucleotide sequence ID" value="NZ_RQSP01000001.1"/>
</dbReference>
<feature type="transmembrane region" description="Helical" evidence="2">
    <location>
        <begin position="7"/>
        <end position="26"/>
    </location>
</feature>
<keyword evidence="2" id="KW-1133">Transmembrane helix</keyword>
<dbReference type="Proteomes" id="UP000326336">
    <property type="component" value="Unassembled WGS sequence"/>
</dbReference>
<reference evidence="3 4" key="1">
    <citation type="journal article" date="2019" name="Int. J. Syst. Evol. Microbiol.">
        <title>Bifidobacterium jacchi sp. nov., isolated from the faeces of a baby common marmoset (Callithrix jacchus).</title>
        <authorList>
            <person name="Modesto M."/>
            <person name="Watanabe K."/>
            <person name="Arita M."/>
            <person name="Satti M."/>
            <person name="Oki K."/>
            <person name="Sciavilla P."/>
            <person name="Patavino C."/>
            <person name="Camma C."/>
            <person name="Michelini S."/>
            <person name="Sgorbati B."/>
            <person name="Mattarelli P."/>
        </authorList>
    </citation>
    <scope>NUCLEOTIDE SEQUENCE [LARGE SCALE GENOMIC DNA]</scope>
    <source>
        <strain evidence="3 4">MRM 9.3</strain>
    </source>
</reference>